<dbReference type="AlphaFoldDB" id="A0A6B2LKW5"/>
<evidence type="ECO:0000259" key="2">
    <source>
        <dbReference type="Pfam" id="PF01965"/>
    </source>
</evidence>
<dbReference type="Gene3D" id="3.40.50.880">
    <property type="match status" value="1"/>
</dbReference>
<name>A0A6B2LKW5_9EUKA</name>
<evidence type="ECO:0000313" key="3">
    <source>
        <dbReference type="EMBL" id="NDV37789.1"/>
    </source>
</evidence>
<dbReference type="PANTHER" id="PTHR42733:SF13">
    <property type="entry name" value="DJ-1_PFPI DOMAIN-CONTAINING PROTEIN"/>
    <property type="match status" value="1"/>
</dbReference>
<dbReference type="EMBL" id="GIBP01008820">
    <property type="protein sequence ID" value="NDV37789.1"/>
    <property type="molecule type" value="Transcribed_RNA"/>
</dbReference>
<dbReference type="InterPro" id="IPR006286">
    <property type="entry name" value="C56_PfpI-like"/>
</dbReference>
<feature type="domain" description="DJ-1/PfpI" evidence="2">
    <location>
        <begin position="8"/>
        <end position="171"/>
    </location>
</feature>
<dbReference type="InterPro" id="IPR002818">
    <property type="entry name" value="DJ-1/PfpI"/>
</dbReference>
<dbReference type="InterPro" id="IPR029062">
    <property type="entry name" value="Class_I_gatase-like"/>
</dbReference>
<proteinExistence type="inferred from homology"/>
<accession>A0A6B2LKW5</accession>
<reference evidence="3" key="1">
    <citation type="journal article" date="2020" name="J. Eukaryot. Microbiol.">
        <title>De novo Sequencing, Assembly and Annotation of the Transcriptome for the Free-Living Testate Amoeba Arcella intermedia.</title>
        <authorList>
            <person name="Ribeiro G.M."/>
            <person name="Porfirio-Sousa A.L."/>
            <person name="Maurer-Alcala X.X."/>
            <person name="Katz L.A."/>
            <person name="Lahr D.J.G."/>
        </authorList>
    </citation>
    <scope>NUCLEOTIDE SEQUENCE</scope>
</reference>
<protein>
    <recommendedName>
        <fullName evidence="2">DJ-1/PfpI domain-containing protein</fullName>
    </recommendedName>
</protein>
<dbReference type="PROSITE" id="PS51276">
    <property type="entry name" value="PEPTIDASE_C56_PFPI"/>
    <property type="match status" value="1"/>
</dbReference>
<dbReference type="SUPFAM" id="SSF52317">
    <property type="entry name" value="Class I glutamine amidotransferase-like"/>
    <property type="match status" value="1"/>
</dbReference>
<organism evidence="3">
    <name type="scientific">Arcella intermedia</name>
    <dbReference type="NCBI Taxonomy" id="1963864"/>
    <lineage>
        <taxon>Eukaryota</taxon>
        <taxon>Amoebozoa</taxon>
        <taxon>Tubulinea</taxon>
        <taxon>Elardia</taxon>
        <taxon>Arcellinida</taxon>
        <taxon>Sphaerothecina</taxon>
        <taxon>Arcellidae</taxon>
        <taxon>Arcella</taxon>
    </lineage>
</organism>
<evidence type="ECO:0000256" key="1">
    <source>
        <dbReference type="ARBA" id="ARBA00008542"/>
    </source>
</evidence>
<dbReference type="Pfam" id="PF01965">
    <property type="entry name" value="DJ-1_PfpI"/>
    <property type="match status" value="1"/>
</dbReference>
<dbReference type="PANTHER" id="PTHR42733">
    <property type="entry name" value="DJ-1 PROTEIN"/>
    <property type="match status" value="1"/>
</dbReference>
<comment type="similarity">
    <text evidence="1">Belongs to the peptidase C56 family.</text>
</comment>
<sequence length="178" mass="19658">MQTSKGLVVVLAEDQYECLEVHYPRLRFMEAGYTVKVVGPRAKEKFLSKEGYWAITDSVFADINPKEVKALIIPGGLLCPDRLRRYPDCLNLVSQAKANGAVIGAICHGPWVAISAKILKGVKCTCFFAIKDDVINAGGEYSEQKVVVDKDHRCVTAQVPDDVAEFMKQILILLEGTQ</sequence>